<organism evidence="2 3">
    <name type="scientific">Mortierella alpina</name>
    <name type="common">Oleaginous fungus</name>
    <name type="synonym">Mortierella renispora</name>
    <dbReference type="NCBI Taxonomy" id="64518"/>
    <lineage>
        <taxon>Eukaryota</taxon>
        <taxon>Fungi</taxon>
        <taxon>Fungi incertae sedis</taxon>
        <taxon>Mucoromycota</taxon>
        <taxon>Mortierellomycotina</taxon>
        <taxon>Mortierellomycetes</taxon>
        <taxon>Mortierellales</taxon>
        <taxon>Mortierellaceae</taxon>
        <taxon>Mortierella</taxon>
    </lineage>
</organism>
<feature type="compositionally biased region" description="Polar residues" evidence="1">
    <location>
        <begin position="1752"/>
        <end position="1768"/>
    </location>
</feature>
<feature type="compositionally biased region" description="Low complexity" evidence="1">
    <location>
        <begin position="147"/>
        <end position="167"/>
    </location>
</feature>
<feature type="region of interest" description="Disordered" evidence="1">
    <location>
        <begin position="622"/>
        <end position="647"/>
    </location>
</feature>
<feature type="compositionally biased region" description="Low complexity" evidence="1">
    <location>
        <begin position="1089"/>
        <end position="1099"/>
    </location>
</feature>
<feature type="compositionally biased region" description="Low complexity" evidence="1">
    <location>
        <begin position="90"/>
        <end position="109"/>
    </location>
</feature>
<feature type="region of interest" description="Disordered" evidence="1">
    <location>
        <begin position="409"/>
        <end position="468"/>
    </location>
</feature>
<dbReference type="Proteomes" id="UP000717515">
    <property type="component" value="Unassembled WGS sequence"/>
</dbReference>
<feature type="region of interest" description="Disordered" evidence="1">
    <location>
        <begin position="1442"/>
        <end position="1467"/>
    </location>
</feature>
<feature type="region of interest" description="Disordered" evidence="1">
    <location>
        <begin position="1"/>
        <end position="178"/>
    </location>
</feature>
<feature type="compositionally biased region" description="Basic and acidic residues" evidence="1">
    <location>
        <begin position="2044"/>
        <end position="2053"/>
    </location>
</feature>
<feature type="compositionally biased region" description="Polar residues" evidence="1">
    <location>
        <begin position="2395"/>
        <end position="2412"/>
    </location>
</feature>
<feature type="region of interest" description="Disordered" evidence="1">
    <location>
        <begin position="1738"/>
        <end position="1945"/>
    </location>
</feature>
<feature type="compositionally biased region" description="Low complexity" evidence="1">
    <location>
        <begin position="1914"/>
        <end position="1945"/>
    </location>
</feature>
<feature type="compositionally biased region" description="Low complexity" evidence="1">
    <location>
        <begin position="2275"/>
        <end position="2296"/>
    </location>
</feature>
<feature type="compositionally biased region" description="Polar residues" evidence="1">
    <location>
        <begin position="2201"/>
        <end position="2211"/>
    </location>
</feature>
<feature type="region of interest" description="Disordered" evidence="1">
    <location>
        <begin position="212"/>
        <end position="239"/>
    </location>
</feature>
<feature type="compositionally biased region" description="Polar residues" evidence="1">
    <location>
        <begin position="530"/>
        <end position="546"/>
    </location>
</feature>
<comment type="caution">
    <text evidence="2">The sequence shown here is derived from an EMBL/GenBank/DDBJ whole genome shotgun (WGS) entry which is preliminary data.</text>
</comment>
<feature type="region of interest" description="Disordered" evidence="1">
    <location>
        <begin position="2006"/>
        <end position="2344"/>
    </location>
</feature>
<feature type="region of interest" description="Disordered" evidence="1">
    <location>
        <begin position="838"/>
        <end position="877"/>
    </location>
</feature>
<feature type="region of interest" description="Disordered" evidence="1">
    <location>
        <begin position="495"/>
        <end position="554"/>
    </location>
</feature>
<feature type="compositionally biased region" description="Basic and acidic residues" evidence="1">
    <location>
        <begin position="2217"/>
        <end position="2230"/>
    </location>
</feature>
<feature type="compositionally biased region" description="Acidic residues" evidence="1">
    <location>
        <begin position="1870"/>
        <end position="1881"/>
    </location>
</feature>
<feature type="compositionally biased region" description="Basic and acidic residues" evidence="1">
    <location>
        <begin position="519"/>
        <end position="529"/>
    </location>
</feature>
<feature type="compositionally biased region" description="Polar residues" evidence="1">
    <location>
        <begin position="49"/>
        <end position="66"/>
    </location>
</feature>
<proteinExistence type="predicted"/>
<feature type="compositionally biased region" description="Low complexity" evidence="1">
    <location>
        <begin position="122"/>
        <end position="138"/>
    </location>
</feature>
<feature type="compositionally biased region" description="Polar residues" evidence="1">
    <location>
        <begin position="2582"/>
        <end position="2595"/>
    </location>
</feature>
<feature type="region of interest" description="Disordered" evidence="1">
    <location>
        <begin position="688"/>
        <end position="716"/>
    </location>
</feature>
<dbReference type="EMBL" id="JAIFTL010000042">
    <property type="protein sequence ID" value="KAG9325354.1"/>
    <property type="molecule type" value="Genomic_DNA"/>
</dbReference>
<feature type="region of interest" description="Disordered" evidence="1">
    <location>
        <begin position="1055"/>
        <end position="1099"/>
    </location>
</feature>
<feature type="compositionally biased region" description="Basic and acidic residues" evidence="1">
    <location>
        <begin position="2563"/>
        <end position="2581"/>
    </location>
</feature>
<accession>A0A9P8A7H2</accession>
<gene>
    <name evidence="2" type="ORF">KVV02_004129</name>
</gene>
<feature type="compositionally biased region" description="Low complexity" evidence="1">
    <location>
        <begin position="2497"/>
        <end position="2507"/>
    </location>
</feature>
<feature type="compositionally biased region" description="Low complexity" evidence="1">
    <location>
        <begin position="2150"/>
        <end position="2161"/>
    </location>
</feature>
<feature type="region of interest" description="Disordered" evidence="1">
    <location>
        <begin position="562"/>
        <end position="581"/>
    </location>
</feature>
<feature type="compositionally biased region" description="Polar residues" evidence="1">
    <location>
        <begin position="433"/>
        <end position="457"/>
    </location>
</feature>
<feature type="region of interest" description="Disordered" evidence="1">
    <location>
        <begin position="2461"/>
        <end position="2595"/>
    </location>
</feature>
<feature type="region of interest" description="Disordered" evidence="1">
    <location>
        <begin position="1687"/>
        <end position="1710"/>
    </location>
</feature>
<feature type="compositionally biased region" description="Polar residues" evidence="1">
    <location>
        <begin position="2090"/>
        <end position="2107"/>
    </location>
</feature>
<feature type="region of interest" description="Disordered" evidence="1">
    <location>
        <begin position="2395"/>
        <end position="2431"/>
    </location>
</feature>
<feature type="compositionally biased region" description="Basic and acidic residues" evidence="1">
    <location>
        <begin position="9"/>
        <end position="19"/>
    </location>
</feature>
<protein>
    <submittedName>
        <fullName evidence="2">Uncharacterized protein</fullName>
    </submittedName>
</protein>
<sequence>MAASSHQLPHQEPHLHDSEYTSDSNDEFASASEGDDDLPWEPVVIRSPMVSQQSPQFVESAESTPRPSRANVESDHTQDQQDQQEEHPARLQQQQQHQDTVQLPPQQQHHQWHQASDPDGNQTTSSSASASRTTYQSSLPHLNQHASFSTTTTRVETSSTPTRSRSTPKLRERVRQSPVLHSRIVRAYLNPNASSAHQHASPEFVREAWLQEHQETHRDSSEEEEEENIQDPLSDQRVPSLTPLQSYHHAAPALITAPVAPPSSLPSMNAAQTDLLEADDSWGFDDTLNIGEATQEDQQESAQAFDEPIVVSDKAPSAQFSAVALDVRRADTTTASMIHQNHELDLDDEDAWGGDDQLLDLVEADIQSTLAPHTVIQEEAEEQHIEQDGWNQEQYDDEHMSVQEHASVDEYEQEHGHQTDAYVDETIPADRNPLTSSENSLQQGHSIASALQQSSAHENYPSDNVRVEDTTSVELLNHLDAEAAWYEGEVFEQPSAHEELRNATVEEILENDAQPEPEVTSRGDTHDAPSQDSQSQEEISMGSNAQEAAASWGFDMEQVLDIEAHPIDEAPVPQTSLQDNQLCSTDNVEHHDSQDQEVAQVDAPQFLAELRDATLTPESLQIDHSASIIPEQDLNQNVQGSDDENDSEVREIMQAAQHNPFISSDDCVQTGQSSVALSSIISDSELAADNEDGRTSDDAAQPTQPTHSHDENPFLDNAPVVSHLSIMQDPIPEPLDLASLSTTYEQHESSNVAQDLGGVASDSEGSDIYGDLSTARSGINASSNRLNEILDDDDYLEHMERGVPMNRSISTPYSDDESPKFIVEDEIVELMERGEPRGLDATSLEPHDDLDDNSDNTSLAAHHARSPSPAPASGMELDTPLGIVAHSDRVESFDPATQTPEESSTATAAVDATIHGLETAAQSSTTLDILETTPCIDVSVSAEEPFMAPLVREEAHPVEAVAIVASDDQDPANPFSDAATVDAENGSWPVPVQPIGTSSLDQGDGIDQKNADTFDEAANQDSWLLPSLVESHLNVDIEEDDAWAEQDSNIVVDPVPPVSLPSHTETPPLTESDVINPGTLVASDPGEQPTLETSELTEPTLSLEMGVEDDSEGDGWGDDVDHHMDDISSAVQAGSDQMLDTTHKLMQSDMPAHHDVQKDDHIDDFQKHYSPLLPADVPEDQVSESAWGGNHGVDAVADVVEEDDAWSGNDEINVLEAPLYDPQTDSLEAPSLLEGTQELPAAQEPPFAVETQFSNVIRDVQPDSSLGGNILAERSSEATDLGDGIDEALVEEDAWGDQGQHILAEFTPADADLFKPEVESEPPVEVYESDQRPYLSTTHASIEHNSTVVNLSEEDAWNDEDLDLMDVSSFAPKQEAGPPEAIDNHEGEHNDSRVAEPATTMAFGASDIIVGPGSQHTVDTAFDNDAWIDQDLNVDVAIDTQAGPPVTQGLPSVETVEPPSDVPETTEDSVQVEIGNAIHSDLREDLWSDHDLDLKVQDSELSGPGLFATGDDNNDEYQETGDHVPTSSVLELYEPLADVGEEVFLESTHSVIKGASEPTSALSSEQLVDDALLDSALDEDAWGDQDANIESELAEEPAHVDKVQDEGLDVKNEARPSSILRVGSIIHQTTSEQPDDVVEDAWGWDEDEVGVHLEIEKETPPPSTEETIALADDLDASSPIEKDLDEQKYSHHGHADAKAEPASDSTTSTLQATAHSLLPAATDTADRLSPLAIHKEGILSGTDSGEGDEDSTNASHSPWQDVSPASVSKRSEAGMSVGSEFESEYSIQSLDDDEHTSSSQAETKTPVETSMSWTSLHTDGWQSDSHGPSGDLHGEDKSVQPAPAQVSEHKASQPALEIQDLPDISGADSWDFDQDDNDDLQSDLMAFKQEHSPVTPRTGSTRDLKTPDMDEHPLLAQQSSTASSLLVSPNQPQAPSTASAAAAITDEVEDDSHLPLAIRQQRARLAARGKPLPPISKYNSVKDTGAAADQTLSPRLSAATSPVTAFASPVKSPLSPMLKATSPGTSAASSSPTASAYLSPALQKQRERLEQKRAAAAAAAATPLSAARRLTVTNSPKALDSQLHVKPTSPLLSNKTLPSAFKSTLGSPTLAKKTVQLVGPPEPLSTSTPLASPSSLGEESTQLSSRRRGSSAAPTPSSPLAEGFVRRSKDGSRPSIKPVAGLPSDTAVRTSQSDSHRHGSWLSNSSAQSGWDETFGDDDHQDKTERDSDSRVSTNVATKDRKESSLFSSASSNSFYQQTVPGIDDNDSYGPKTSKIPAPIATSTPPTLASSSYLSSKKADDYDAYGPMARKSGKSKSSMEDSTGSTVTDHNNETLIGGSTMSSKTNVSLLSPTFATSMSHRHDHHHGHHSNTTSGGGFFAGGSNSLVGDISTLLNEKSTSPQGHPSGSGSYENDNHHNKKPPPSSNLQKSSSWSFGSWVSSAVAVASEKIDKAYETLDPEYSRMKTRGGSSALSTMDDGSPDPESTSPFKKPGYVVGGSSLALGLASISTGPPAGSSKAPQQQQLHHASPPASMTPAGLGFGSRGGHGGGDAGSGALDFRAQQQHESHAPEQRMPDWEREQATTPRLTRKNVSGR</sequence>
<feature type="compositionally biased region" description="Low complexity" evidence="1">
    <location>
        <begin position="2020"/>
        <end position="2041"/>
    </location>
</feature>
<feature type="compositionally biased region" description="Basic and acidic residues" evidence="1">
    <location>
        <begin position="1687"/>
        <end position="1701"/>
    </location>
</feature>
<feature type="compositionally biased region" description="Basic and acidic residues" evidence="1">
    <location>
        <begin position="1900"/>
        <end position="1913"/>
    </location>
</feature>
<feature type="compositionally biased region" description="Polar residues" evidence="1">
    <location>
        <begin position="1797"/>
        <end position="1826"/>
    </location>
</feature>
<feature type="compositionally biased region" description="Gly residues" evidence="1">
    <location>
        <begin position="2539"/>
        <end position="2553"/>
    </location>
</feature>
<feature type="compositionally biased region" description="Low complexity" evidence="1">
    <location>
        <begin position="2124"/>
        <end position="2136"/>
    </location>
</feature>
<reference evidence="2" key="1">
    <citation type="submission" date="2021-07" db="EMBL/GenBank/DDBJ databases">
        <title>Draft genome of Mortierella alpina, strain LL118, isolated from an aspen leaf litter sample.</title>
        <authorList>
            <person name="Yang S."/>
            <person name="Vinatzer B.A."/>
        </authorList>
    </citation>
    <scope>NUCLEOTIDE SEQUENCE</scope>
    <source>
        <strain evidence="2">LL118</strain>
    </source>
</reference>
<evidence type="ECO:0000313" key="3">
    <source>
        <dbReference type="Proteomes" id="UP000717515"/>
    </source>
</evidence>
<feature type="compositionally biased region" description="Low complexity" evidence="1">
    <location>
        <begin position="2245"/>
        <end position="2254"/>
    </location>
</feature>
<evidence type="ECO:0000256" key="1">
    <source>
        <dbReference type="SAM" id="MobiDB-lite"/>
    </source>
</evidence>
<feature type="region of interest" description="Disordered" evidence="1">
    <location>
        <begin position="1371"/>
        <end position="1392"/>
    </location>
</feature>
<evidence type="ECO:0000313" key="2">
    <source>
        <dbReference type="EMBL" id="KAG9325354.1"/>
    </source>
</evidence>
<name>A0A9P8A7H2_MORAP</name>
<feature type="compositionally biased region" description="Polar residues" evidence="1">
    <location>
        <begin position="2320"/>
        <end position="2344"/>
    </location>
</feature>
<feature type="region of interest" description="Disordered" evidence="1">
    <location>
        <begin position="1964"/>
        <end position="1983"/>
    </location>
</feature>
<feature type="compositionally biased region" description="Basic and acidic residues" evidence="1">
    <location>
        <begin position="409"/>
        <end position="418"/>
    </location>
</feature>
<feature type="compositionally biased region" description="Basic and acidic residues" evidence="1">
    <location>
        <begin position="72"/>
        <end position="89"/>
    </location>
</feature>
<feature type="region of interest" description="Disordered" evidence="1">
    <location>
        <begin position="2358"/>
        <end position="2380"/>
    </location>
</feature>
<feature type="compositionally biased region" description="Basic residues" evidence="1">
    <location>
        <begin position="2359"/>
        <end position="2369"/>
    </location>
</feature>
<feature type="compositionally biased region" description="Basic and acidic residues" evidence="1">
    <location>
        <begin position="1382"/>
        <end position="1392"/>
    </location>
</feature>